<dbReference type="AlphaFoldDB" id="A0A5C3QGC3"/>
<protein>
    <submittedName>
        <fullName evidence="2">Uncharacterized protein</fullName>
    </submittedName>
</protein>
<accession>A0A5C3QGC3</accession>
<evidence type="ECO:0000256" key="1">
    <source>
        <dbReference type="SAM" id="MobiDB-lite"/>
    </source>
</evidence>
<dbReference type="EMBL" id="ML178826">
    <property type="protein sequence ID" value="TFL01133.1"/>
    <property type="molecule type" value="Genomic_DNA"/>
</dbReference>
<evidence type="ECO:0000313" key="3">
    <source>
        <dbReference type="Proteomes" id="UP000305067"/>
    </source>
</evidence>
<feature type="region of interest" description="Disordered" evidence="1">
    <location>
        <begin position="218"/>
        <end position="246"/>
    </location>
</feature>
<keyword evidence="3" id="KW-1185">Reference proteome</keyword>
<name>A0A5C3QGC3_9AGAR</name>
<feature type="region of interest" description="Disordered" evidence="1">
    <location>
        <begin position="273"/>
        <end position="303"/>
    </location>
</feature>
<evidence type="ECO:0000313" key="2">
    <source>
        <dbReference type="EMBL" id="TFL01133.1"/>
    </source>
</evidence>
<feature type="compositionally biased region" description="Low complexity" evidence="1">
    <location>
        <begin position="228"/>
        <end position="246"/>
    </location>
</feature>
<reference evidence="2 3" key="1">
    <citation type="journal article" date="2019" name="Nat. Ecol. Evol.">
        <title>Megaphylogeny resolves global patterns of mushroom evolution.</title>
        <authorList>
            <person name="Varga T."/>
            <person name="Krizsan K."/>
            <person name="Foldi C."/>
            <person name="Dima B."/>
            <person name="Sanchez-Garcia M."/>
            <person name="Sanchez-Ramirez S."/>
            <person name="Szollosi G.J."/>
            <person name="Szarkandi J.G."/>
            <person name="Papp V."/>
            <person name="Albert L."/>
            <person name="Andreopoulos W."/>
            <person name="Angelini C."/>
            <person name="Antonin V."/>
            <person name="Barry K.W."/>
            <person name="Bougher N.L."/>
            <person name="Buchanan P."/>
            <person name="Buyck B."/>
            <person name="Bense V."/>
            <person name="Catcheside P."/>
            <person name="Chovatia M."/>
            <person name="Cooper J."/>
            <person name="Damon W."/>
            <person name="Desjardin D."/>
            <person name="Finy P."/>
            <person name="Geml J."/>
            <person name="Haridas S."/>
            <person name="Hughes K."/>
            <person name="Justo A."/>
            <person name="Karasinski D."/>
            <person name="Kautmanova I."/>
            <person name="Kiss B."/>
            <person name="Kocsube S."/>
            <person name="Kotiranta H."/>
            <person name="LaButti K.M."/>
            <person name="Lechner B.E."/>
            <person name="Liimatainen K."/>
            <person name="Lipzen A."/>
            <person name="Lukacs Z."/>
            <person name="Mihaltcheva S."/>
            <person name="Morgado L.N."/>
            <person name="Niskanen T."/>
            <person name="Noordeloos M.E."/>
            <person name="Ohm R.A."/>
            <person name="Ortiz-Santana B."/>
            <person name="Ovrebo C."/>
            <person name="Racz N."/>
            <person name="Riley R."/>
            <person name="Savchenko A."/>
            <person name="Shiryaev A."/>
            <person name="Soop K."/>
            <person name="Spirin V."/>
            <person name="Szebenyi C."/>
            <person name="Tomsovsky M."/>
            <person name="Tulloss R.E."/>
            <person name="Uehling J."/>
            <person name="Grigoriev I.V."/>
            <person name="Vagvolgyi C."/>
            <person name="Papp T."/>
            <person name="Martin F.M."/>
            <person name="Miettinen O."/>
            <person name="Hibbett D.S."/>
            <person name="Nagy L.G."/>
        </authorList>
    </citation>
    <scope>NUCLEOTIDE SEQUENCE [LARGE SCALE GENOMIC DNA]</scope>
    <source>
        <strain evidence="2 3">CBS 309.79</strain>
    </source>
</reference>
<proteinExistence type="predicted"/>
<dbReference type="Proteomes" id="UP000305067">
    <property type="component" value="Unassembled WGS sequence"/>
</dbReference>
<gene>
    <name evidence="2" type="ORF">BDV98DRAFT_656401</name>
</gene>
<organism evidence="2 3">
    <name type="scientific">Pterulicium gracile</name>
    <dbReference type="NCBI Taxonomy" id="1884261"/>
    <lineage>
        <taxon>Eukaryota</taxon>
        <taxon>Fungi</taxon>
        <taxon>Dikarya</taxon>
        <taxon>Basidiomycota</taxon>
        <taxon>Agaricomycotina</taxon>
        <taxon>Agaricomycetes</taxon>
        <taxon>Agaricomycetidae</taxon>
        <taxon>Agaricales</taxon>
        <taxon>Pleurotineae</taxon>
        <taxon>Pterulaceae</taxon>
        <taxon>Pterulicium</taxon>
    </lineage>
</organism>
<sequence>MATQMIQLDQLDQLDYLLSILNNCTPSDTPPSSPPPFVYLHNPNLVTIPATFVPQQQMAPRPATAKTRKVSSCRSKKDVVLGSTTAVVPKMKKLGRTREEKKIPNESYPCVKTCGQSFPANDVHLVHMKSCKAAKAFARSHGLEPLEELRDDGTVYKRLTPVERLTRVCVVCVVDEAKAAGINFSNQPEAFVHWDPQHCNTLGKRYRFKRVYVAGKQLSAASPPPSPSTSSFTSSMATPSSSSSTGFTVPPPVFPMGLSFDLNSPPSAMWSLTNSAASSPSSSGIATPPNFSTTLPAGSWPAPNTLAVMDDYEEM</sequence>